<sequence>MVHMCSNQLIFSEKTEYWKSQDRKFCDFCQCWIADNKPSIQSHENGKRHKESVAKKLAAMSKKSMKQHKESIEIDKDMKRMEEAAMKAYLQDIKSNADFSSQQILKTLEEKGQTHQLDELAAKEDKSSSSGGAKSQKTVQIVKTTKWQEVSSDGKTYYWNVETNETSWEVPAEGFVSLAEQAKEAKEKKAKKKLVKEEIRAFKAREAMKARHGDSGTKGNQTVKEEDKPEPTVTMGPAPKGNPYGGWTTVVREVPRQIDLQLPKTEVTPIVVPAVRESRVGMKEKKLESLDADDVPTQFKKRKLGFKGNIRRRTGSDSD</sequence>
<feature type="region of interest" description="Disordered" evidence="7">
    <location>
        <begin position="206"/>
        <end position="247"/>
    </location>
</feature>
<dbReference type="InterPro" id="IPR036020">
    <property type="entry name" value="WW_dom_sf"/>
</dbReference>
<dbReference type="Pfam" id="PF00397">
    <property type="entry name" value="WW"/>
    <property type="match status" value="1"/>
</dbReference>
<keyword evidence="6" id="KW-0175">Coiled coil</keyword>
<dbReference type="InterPro" id="IPR001202">
    <property type="entry name" value="WW_dom"/>
</dbReference>
<keyword evidence="11" id="KW-1185">Reference proteome</keyword>
<dbReference type="Proteomes" id="UP001307889">
    <property type="component" value="Chromosome 5"/>
</dbReference>
<dbReference type="Gene3D" id="2.20.70.10">
    <property type="match status" value="1"/>
</dbReference>
<dbReference type="InterPro" id="IPR036236">
    <property type="entry name" value="Znf_C2H2_sf"/>
</dbReference>
<dbReference type="CDD" id="cd00201">
    <property type="entry name" value="WW"/>
    <property type="match status" value="1"/>
</dbReference>
<evidence type="ECO:0000256" key="4">
    <source>
        <dbReference type="ARBA" id="ARBA00022833"/>
    </source>
</evidence>
<dbReference type="PANTHER" id="PTHR13173:SF10">
    <property type="entry name" value="WW DOMAIN-BINDING PROTEIN 4"/>
    <property type="match status" value="1"/>
</dbReference>
<name>A0ABN7AQ28_9HEMI</name>
<keyword evidence="5" id="KW-0539">Nucleus</keyword>
<protein>
    <submittedName>
        <fullName evidence="10">U1 zinc finger</fullName>
    </submittedName>
</protein>
<feature type="coiled-coil region" evidence="6">
    <location>
        <begin position="178"/>
        <end position="205"/>
    </location>
</feature>
<evidence type="ECO:0000256" key="1">
    <source>
        <dbReference type="ARBA" id="ARBA00004123"/>
    </source>
</evidence>
<dbReference type="PROSITE" id="PS01159">
    <property type="entry name" value="WW_DOMAIN_1"/>
    <property type="match status" value="1"/>
</dbReference>
<evidence type="ECO:0000313" key="10">
    <source>
        <dbReference type="EMBL" id="BES94088.1"/>
    </source>
</evidence>
<dbReference type="EMBL" id="AP028913">
    <property type="protein sequence ID" value="BES94088.1"/>
    <property type="molecule type" value="Genomic_DNA"/>
</dbReference>
<evidence type="ECO:0000256" key="7">
    <source>
        <dbReference type="SAM" id="MobiDB-lite"/>
    </source>
</evidence>
<dbReference type="InterPro" id="IPR040023">
    <property type="entry name" value="WBP4"/>
</dbReference>
<evidence type="ECO:0000259" key="8">
    <source>
        <dbReference type="PROSITE" id="PS50020"/>
    </source>
</evidence>
<evidence type="ECO:0000256" key="3">
    <source>
        <dbReference type="ARBA" id="ARBA00022771"/>
    </source>
</evidence>
<feature type="domain" description="WW" evidence="8">
    <location>
        <begin position="147"/>
        <end position="173"/>
    </location>
</feature>
<keyword evidence="4" id="KW-0862">Zinc</keyword>
<evidence type="ECO:0000256" key="6">
    <source>
        <dbReference type="SAM" id="Coils"/>
    </source>
</evidence>
<dbReference type="Gene3D" id="3.30.160.60">
    <property type="entry name" value="Classic Zinc Finger"/>
    <property type="match status" value="1"/>
</dbReference>
<gene>
    <name evidence="10" type="ORF">NTJ_06897</name>
</gene>
<dbReference type="PANTHER" id="PTHR13173">
    <property type="entry name" value="WW DOMAIN BINDING PROTEIN 4"/>
    <property type="match status" value="1"/>
</dbReference>
<evidence type="ECO:0000313" key="11">
    <source>
        <dbReference type="Proteomes" id="UP001307889"/>
    </source>
</evidence>
<evidence type="ECO:0000256" key="2">
    <source>
        <dbReference type="ARBA" id="ARBA00022723"/>
    </source>
</evidence>
<dbReference type="Pfam" id="PF06220">
    <property type="entry name" value="zf-U1"/>
    <property type="match status" value="1"/>
</dbReference>
<comment type="subcellular location">
    <subcellularLocation>
        <location evidence="1">Nucleus</location>
    </subcellularLocation>
</comment>
<dbReference type="InterPro" id="IPR003604">
    <property type="entry name" value="Matrin/U1-like-C_Znf_C2H2"/>
</dbReference>
<dbReference type="SUPFAM" id="SSF51045">
    <property type="entry name" value="WW domain"/>
    <property type="match status" value="1"/>
</dbReference>
<feature type="domain" description="Matrin-type" evidence="9">
    <location>
        <begin position="24"/>
        <end position="55"/>
    </location>
</feature>
<reference evidence="10 11" key="1">
    <citation type="submission" date="2023-09" db="EMBL/GenBank/DDBJ databases">
        <title>Nesidiocoris tenuis whole genome shotgun sequence.</title>
        <authorList>
            <person name="Shibata T."/>
            <person name="Shimoda M."/>
            <person name="Kobayashi T."/>
            <person name="Uehara T."/>
        </authorList>
    </citation>
    <scope>NUCLEOTIDE SEQUENCE [LARGE SCALE GENOMIC DNA]</scope>
    <source>
        <strain evidence="10 11">Japan</strain>
    </source>
</reference>
<dbReference type="SUPFAM" id="SSF57667">
    <property type="entry name" value="beta-beta-alpha zinc fingers"/>
    <property type="match status" value="1"/>
</dbReference>
<dbReference type="InterPro" id="IPR000690">
    <property type="entry name" value="Matrin/U1-C_Znf_C2H2"/>
</dbReference>
<keyword evidence="3" id="KW-0863">Zinc-finger</keyword>
<organism evidence="10 11">
    <name type="scientific">Nesidiocoris tenuis</name>
    <dbReference type="NCBI Taxonomy" id="355587"/>
    <lineage>
        <taxon>Eukaryota</taxon>
        <taxon>Metazoa</taxon>
        <taxon>Ecdysozoa</taxon>
        <taxon>Arthropoda</taxon>
        <taxon>Hexapoda</taxon>
        <taxon>Insecta</taxon>
        <taxon>Pterygota</taxon>
        <taxon>Neoptera</taxon>
        <taxon>Paraneoptera</taxon>
        <taxon>Hemiptera</taxon>
        <taxon>Heteroptera</taxon>
        <taxon>Panheteroptera</taxon>
        <taxon>Cimicomorpha</taxon>
        <taxon>Miridae</taxon>
        <taxon>Dicyphina</taxon>
        <taxon>Nesidiocoris</taxon>
    </lineage>
</organism>
<feature type="compositionally biased region" description="Basic and acidic residues" evidence="7">
    <location>
        <begin position="206"/>
        <end position="215"/>
    </location>
</feature>
<keyword evidence="2" id="KW-0479">Metal-binding</keyword>
<accession>A0ABN7AQ28</accession>
<evidence type="ECO:0000259" key="9">
    <source>
        <dbReference type="PROSITE" id="PS50171"/>
    </source>
</evidence>
<dbReference type="PROSITE" id="PS50171">
    <property type="entry name" value="ZF_MATRIN"/>
    <property type="match status" value="1"/>
</dbReference>
<dbReference type="InterPro" id="IPR013085">
    <property type="entry name" value="U1-CZ_Znf_C2H2"/>
</dbReference>
<evidence type="ECO:0000256" key="5">
    <source>
        <dbReference type="ARBA" id="ARBA00023242"/>
    </source>
</evidence>
<proteinExistence type="predicted"/>
<dbReference type="SMART" id="SM00451">
    <property type="entry name" value="ZnF_U1"/>
    <property type="match status" value="1"/>
</dbReference>
<dbReference type="PROSITE" id="PS50020">
    <property type="entry name" value="WW_DOMAIN_2"/>
    <property type="match status" value="1"/>
</dbReference>